<name>A0A7Y9YFB6_9ACTN</name>
<keyword evidence="3" id="KW-1185">Reference proteome</keyword>
<feature type="transmembrane region" description="Helical" evidence="1">
    <location>
        <begin position="21"/>
        <end position="42"/>
    </location>
</feature>
<evidence type="ECO:0000313" key="3">
    <source>
        <dbReference type="Proteomes" id="UP000537326"/>
    </source>
</evidence>
<protein>
    <submittedName>
        <fullName evidence="2">Flp pilus assembly protein TadB</fullName>
    </submittedName>
</protein>
<keyword evidence="1" id="KW-0812">Transmembrane</keyword>
<evidence type="ECO:0000313" key="2">
    <source>
        <dbReference type="EMBL" id="NYI11193.1"/>
    </source>
</evidence>
<dbReference type="AlphaFoldDB" id="A0A7Y9YFB6"/>
<keyword evidence="1" id="KW-1133">Transmembrane helix</keyword>
<organism evidence="2 3">
    <name type="scientific">Nocardioides marinus</name>
    <dbReference type="NCBI Taxonomy" id="374514"/>
    <lineage>
        <taxon>Bacteria</taxon>
        <taxon>Bacillati</taxon>
        <taxon>Actinomycetota</taxon>
        <taxon>Actinomycetes</taxon>
        <taxon>Propionibacteriales</taxon>
        <taxon>Nocardioidaceae</taxon>
        <taxon>Nocardioides</taxon>
    </lineage>
</organism>
<dbReference type="RefSeq" id="WP_179531919.1">
    <property type="nucleotide sequence ID" value="NZ_BAAAPP010000005.1"/>
</dbReference>
<sequence>MTSQDLMAQRYGAPSPWRRRTAVVLTVVLAAVAGLLVAWAAWSHATPEARSELVGFTVTDEHEVVADVQVQLSDRAAGVQCVLRALAEDKSAVGEAVFTPESSGRLNVSIRTERRATAVEKVGCTAEGQQRPR</sequence>
<reference evidence="2 3" key="1">
    <citation type="submission" date="2020-07" db="EMBL/GenBank/DDBJ databases">
        <title>Sequencing the genomes of 1000 actinobacteria strains.</title>
        <authorList>
            <person name="Klenk H.-P."/>
        </authorList>
    </citation>
    <scope>NUCLEOTIDE SEQUENCE [LARGE SCALE GENOMIC DNA]</scope>
    <source>
        <strain evidence="2 3">DSM 18248</strain>
    </source>
</reference>
<comment type="caution">
    <text evidence="2">The sequence shown here is derived from an EMBL/GenBank/DDBJ whole genome shotgun (WGS) entry which is preliminary data.</text>
</comment>
<gene>
    <name evidence="2" type="ORF">BKA05_002708</name>
</gene>
<accession>A0A7Y9YFB6</accession>
<proteinExistence type="predicted"/>
<dbReference type="Proteomes" id="UP000537326">
    <property type="component" value="Unassembled WGS sequence"/>
</dbReference>
<dbReference type="InterPro" id="IPR025443">
    <property type="entry name" value="DUF4307"/>
</dbReference>
<evidence type="ECO:0000256" key="1">
    <source>
        <dbReference type="SAM" id="Phobius"/>
    </source>
</evidence>
<keyword evidence="1" id="KW-0472">Membrane</keyword>
<dbReference type="Pfam" id="PF14155">
    <property type="entry name" value="DUF4307"/>
    <property type="match status" value="1"/>
</dbReference>
<dbReference type="EMBL" id="JACBZI010000001">
    <property type="protein sequence ID" value="NYI11193.1"/>
    <property type="molecule type" value="Genomic_DNA"/>
</dbReference>